<evidence type="ECO:0008006" key="3">
    <source>
        <dbReference type="Google" id="ProtNLM"/>
    </source>
</evidence>
<protein>
    <recommendedName>
        <fullName evidence="3">ADP-ribosylglycohydrolase</fullName>
    </recommendedName>
</protein>
<dbReference type="Proteomes" id="UP001232536">
    <property type="component" value="Unassembled WGS sequence"/>
</dbReference>
<dbReference type="RefSeq" id="WP_304600003.1">
    <property type="nucleotide sequence ID" value="NZ_JAUQYP010000001.1"/>
</dbReference>
<dbReference type="SUPFAM" id="SSF101478">
    <property type="entry name" value="ADP-ribosylglycohydrolase"/>
    <property type="match status" value="1"/>
</dbReference>
<dbReference type="EMBL" id="JAUQYP010000001">
    <property type="protein sequence ID" value="MDO8106330.1"/>
    <property type="molecule type" value="Genomic_DNA"/>
</dbReference>
<evidence type="ECO:0000313" key="1">
    <source>
        <dbReference type="EMBL" id="MDO8106330.1"/>
    </source>
</evidence>
<reference evidence="1 2" key="1">
    <citation type="submission" date="2023-07" db="EMBL/GenBank/DDBJ databases">
        <title>Description of novel actinomycetes strains, isolated from tidal flat sediment.</title>
        <authorList>
            <person name="Lu C."/>
        </authorList>
    </citation>
    <scope>NUCLEOTIDE SEQUENCE [LARGE SCALE GENOMIC DNA]</scope>
    <source>
        <strain evidence="1 2">SYSU T00b441</strain>
    </source>
</reference>
<comment type="caution">
    <text evidence="1">The sequence shown here is derived from an EMBL/GenBank/DDBJ whole genome shotgun (WGS) entry which is preliminary data.</text>
</comment>
<name>A0ABT9D719_9CELL</name>
<sequence>MSIRSRTRGLVLGYCLGDALARAPEPDSGPLLAGTPSLVFLAGVEGLVRGLVREDLTGRSEIPECTWHATARWAWRTRMRDLPGVRRWHEAAMPQPWPDGWLNEVAPLAIGRGSAPGVEEALALDRLDPRPGCSPGDSAGDMVLSRTLPVALLAASRPWDADLGAQISATARDVAAYSHGLPAQVLAVALTRTAARTLAEGQTLPLVDLPELSATYAGVPRGDEVISARVALRGLADQLAPQLPATDLARAGLASGPRTALRAVAEGLRCVLTHPGRHEASKALREALETGQPGAAAVTGALVGAAHGAELLPVDAISRLDLAHVADQLATDLLSQVQEHPALDERRAPAWRHRYPAW</sequence>
<dbReference type="InterPro" id="IPR036705">
    <property type="entry name" value="Ribosyl_crysJ1_sf"/>
</dbReference>
<keyword evidence="2" id="KW-1185">Reference proteome</keyword>
<organism evidence="1 2">
    <name type="scientific">Actinotalea lenta</name>
    <dbReference type="NCBI Taxonomy" id="3064654"/>
    <lineage>
        <taxon>Bacteria</taxon>
        <taxon>Bacillati</taxon>
        <taxon>Actinomycetota</taxon>
        <taxon>Actinomycetes</taxon>
        <taxon>Micrococcales</taxon>
        <taxon>Cellulomonadaceae</taxon>
        <taxon>Actinotalea</taxon>
    </lineage>
</organism>
<dbReference type="Gene3D" id="1.10.4080.10">
    <property type="entry name" value="ADP-ribosylation/Crystallin J1"/>
    <property type="match status" value="1"/>
</dbReference>
<gene>
    <name evidence="1" type="ORF">Q6348_03870</name>
</gene>
<accession>A0ABT9D719</accession>
<proteinExistence type="predicted"/>
<evidence type="ECO:0000313" key="2">
    <source>
        <dbReference type="Proteomes" id="UP001232536"/>
    </source>
</evidence>